<keyword evidence="7" id="KW-0547">Nucleotide-binding</keyword>
<feature type="non-terminal residue" evidence="7">
    <location>
        <position position="53"/>
    </location>
</feature>
<dbReference type="Gene3D" id="3.40.50.300">
    <property type="entry name" value="P-loop containing nucleotide triphosphate hydrolases"/>
    <property type="match status" value="1"/>
</dbReference>
<dbReference type="InterPro" id="IPR003439">
    <property type="entry name" value="ABC_transporter-like_ATP-bd"/>
</dbReference>
<proteinExistence type="inferred from homology"/>
<reference evidence="7 8" key="1">
    <citation type="submission" date="2019-03" db="EMBL/GenBank/DDBJ databases">
        <title>Draft genome sequences of novel Actinobacteria.</title>
        <authorList>
            <person name="Sahin N."/>
            <person name="Ay H."/>
            <person name="Saygin H."/>
        </authorList>
    </citation>
    <scope>NUCLEOTIDE SEQUENCE [LARGE SCALE GENOMIC DNA]</scope>
    <source>
        <strain evidence="7 8">5K138</strain>
    </source>
</reference>
<dbReference type="SUPFAM" id="SSF52540">
    <property type="entry name" value="P-loop containing nucleoside triphosphate hydrolases"/>
    <property type="match status" value="1"/>
</dbReference>
<keyword evidence="7" id="KW-0067">ATP-binding</keyword>
<name>A0A4R5C5H5_9ACTN</name>
<protein>
    <submittedName>
        <fullName evidence="7">ATP-binding cassette domain-containing protein</fullName>
    </submittedName>
</protein>
<dbReference type="Proteomes" id="UP000294739">
    <property type="component" value="Unassembled WGS sequence"/>
</dbReference>
<dbReference type="OrthoDB" id="8481147at2"/>
<dbReference type="GO" id="GO:0016020">
    <property type="term" value="C:membrane"/>
    <property type="evidence" value="ECO:0007669"/>
    <property type="project" value="UniProtKB-SubCell"/>
</dbReference>
<comment type="similarity">
    <text evidence="2">Belongs to the ABC transporter superfamily.</text>
</comment>
<keyword evidence="8" id="KW-1185">Reference proteome</keyword>
<dbReference type="InterPro" id="IPR050388">
    <property type="entry name" value="ABC_Ni/Peptide_Import"/>
</dbReference>
<accession>A0A4R5C5H5</accession>
<evidence type="ECO:0000256" key="2">
    <source>
        <dbReference type="ARBA" id="ARBA00005417"/>
    </source>
</evidence>
<dbReference type="AlphaFoldDB" id="A0A4R5C5H5"/>
<keyword evidence="3" id="KW-0813">Transport</keyword>
<dbReference type="InterPro" id="IPR027417">
    <property type="entry name" value="P-loop_NTPase"/>
</dbReference>
<dbReference type="EMBL" id="SMKZ01000114">
    <property type="protein sequence ID" value="TDD94265.1"/>
    <property type="molecule type" value="Genomic_DNA"/>
</dbReference>
<dbReference type="GO" id="GO:0016887">
    <property type="term" value="F:ATP hydrolysis activity"/>
    <property type="evidence" value="ECO:0007669"/>
    <property type="project" value="InterPro"/>
</dbReference>
<dbReference type="PANTHER" id="PTHR43297">
    <property type="entry name" value="OLIGOPEPTIDE TRANSPORT ATP-BINDING PROTEIN APPD"/>
    <property type="match status" value="1"/>
</dbReference>
<organism evidence="7 8">
    <name type="scientific">Jiangella asiatica</name>
    <dbReference type="NCBI Taxonomy" id="2530372"/>
    <lineage>
        <taxon>Bacteria</taxon>
        <taxon>Bacillati</taxon>
        <taxon>Actinomycetota</taxon>
        <taxon>Actinomycetes</taxon>
        <taxon>Jiangellales</taxon>
        <taxon>Jiangellaceae</taxon>
        <taxon>Jiangella</taxon>
    </lineage>
</organism>
<sequence length="53" mass="5240">MTVEFATSAGVVRAADSVSYDVAAGETLAVVGETGSGKSVTVLAALGLLRARN</sequence>
<feature type="domain" description="ABC transporter" evidence="6">
    <location>
        <begin position="16"/>
        <end position="50"/>
    </location>
</feature>
<evidence type="ECO:0000256" key="5">
    <source>
        <dbReference type="ARBA" id="ARBA00023136"/>
    </source>
</evidence>
<evidence type="ECO:0000256" key="4">
    <source>
        <dbReference type="ARBA" id="ARBA00022475"/>
    </source>
</evidence>
<dbReference type="GO" id="GO:0005524">
    <property type="term" value="F:ATP binding"/>
    <property type="evidence" value="ECO:0007669"/>
    <property type="project" value="UniProtKB-KW"/>
</dbReference>
<keyword evidence="5" id="KW-0472">Membrane</keyword>
<evidence type="ECO:0000256" key="3">
    <source>
        <dbReference type="ARBA" id="ARBA00022448"/>
    </source>
</evidence>
<evidence type="ECO:0000313" key="7">
    <source>
        <dbReference type="EMBL" id="TDD94265.1"/>
    </source>
</evidence>
<dbReference type="Pfam" id="PF00005">
    <property type="entry name" value="ABC_tran"/>
    <property type="match status" value="1"/>
</dbReference>
<dbReference type="PANTHER" id="PTHR43297:SF2">
    <property type="entry name" value="DIPEPTIDE TRANSPORT ATP-BINDING PROTEIN DPPD"/>
    <property type="match status" value="1"/>
</dbReference>
<keyword evidence="4" id="KW-1003">Cell membrane</keyword>
<evidence type="ECO:0000259" key="6">
    <source>
        <dbReference type="Pfam" id="PF00005"/>
    </source>
</evidence>
<dbReference type="InParanoid" id="A0A4R5C5H5"/>
<comment type="caution">
    <text evidence="7">The sequence shown here is derived from an EMBL/GenBank/DDBJ whole genome shotgun (WGS) entry which is preliminary data.</text>
</comment>
<evidence type="ECO:0000256" key="1">
    <source>
        <dbReference type="ARBA" id="ARBA00004370"/>
    </source>
</evidence>
<comment type="subcellular location">
    <subcellularLocation>
        <location evidence="1">Membrane</location>
    </subcellularLocation>
</comment>
<evidence type="ECO:0000313" key="8">
    <source>
        <dbReference type="Proteomes" id="UP000294739"/>
    </source>
</evidence>
<gene>
    <name evidence="7" type="ORF">E1269_31940</name>
</gene>